<protein>
    <submittedName>
        <fullName evidence="2">M15 family metallopeptidase</fullName>
    </submittedName>
</protein>
<dbReference type="RefSeq" id="WP_271341694.1">
    <property type="nucleotide sequence ID" value="NZ_JAQKAB010000010.1"/>
</dbReference>
<dbReference type="Gene3D" id="3.30.1380.10">
    <property type="match status" value="1"/>
</dbReference>
<organism evidence="2 3">
    <name type="scientific">Bacillus changyiensis</name>
    <dbReference type="NCBI Taxonomy" id="3004103"/>
    <lineage>
        <taxon>Bacteria</taxon>
        <taxon>Bacillati</taxon>
        <taxon>Bacillota</taxon>
        <taxon>Bacilli</taxon>
        <taxon>Bacillales</taxon>
        <taxon>Bacillaceae</taxon>
        <taxon>Bacillus</taxon>
    </lineage>
</organism>
<accession>A0ABT4X6F2</accession>
<comment type="caution">
    <text evidence="2">The sequence shown here is derived from an EMBL/GenBank/DDBJ whole genome shotgun (WGS) entry which is preliminary data.</text>
</comment>
<dbReference type="InterPro" id="IPR009045">
    <property type="entry name" value="Zn_M74/Hedgehog-like"/>
</dbReference>
<dbReference type="SUPFAM" id="SSF55166">
    <property type="entry name" value="Hedgehog/DD-peptidase"/>
    <property type="match status" value="1"/>
</dbReference>
<keyword evidence="3" id="KW-1185">Reference proteome</keyword>
<dbReference type="Pfam" id="PF13539">
    <property type="entry name" value="Peptidase_M15_4"/>
    <property type="match status" value="1"/>
</dbReference>
<dbReference type="InterPro" id="IPR039561">
    <property type="entry name" value="Peptidase_M15C"/>
</dbReference>
<dbReference type="EMBL" id="JAQKAB010000010">
    <property type="protein sequence ID" value="MDA7027870.1"/>
    <property type="molecule type" value="Genomic_DNA"/>
</dbReference>
<evidence type="ECO:0000259" key="1">
    <source>
        <dbReference type="Pfam" id="PF13539"/>
    </source>
</evidence>
<evidence type="ECO:0000313" key="3">
    <source>
        <dbReference type="Proteomes" id="UP001211894"/>
    </source>
</evidence>
<sequence>MRKQNRLYAKGRTAPGQIVTNAKAGQSNHNYGIAVDYVLWSSDGKRAIWTVNSKWKRVAQIAKALEFAWGGD</sequence>
<reference evidence="2 3" key="1">
    <citation type="submission" date="2023-01" db="EMBL/GenBank/DDBJ databases">
        <title>Bacillus changyiensis sp. nov., isolated from a coastal deposit.</title>
        <authorList>
            <person name="Xiao G."/>
            <person name="Lai Q."/>
            <person name="Hu Z."/>
            <person name="Shao Z."/>
        </authorList>
    </citation>
    <scope>NUCLEOTIDE SEQUENCE [LARGE SCALE GENOMIC DNA]</scope>
    <source>
        <strain evidence="2 3">CLL-7-23</strain>
    </source>
</reference>
<proteinExistence type="predicted"/>
<feature type="domain" description="Peptidase M15C" evidence="1">
    <location>
        <begin position="21"/>
        <end position="72"/>
    </location>
</feature>
<dbReference type="Proteomes" id="UP001211894">
    <property type="component" value="Unassembled WGS sequence"/>
</dbReference>
<gene>
    <name evidence="2" type="ORF">PJ311_14935</name>
</gene>
<evidence type="ECO:0000313" key="2">
    <source>
        <dbReference type="EMBL" id="MDA7027870.1"/>
    </source>
</evidence>
<name>A0ABT4X6F2_9BACI</name>
<dbReference type="CDD" id="cd14845">
    <property type="entry name" value="L-Ala-D-Glu_peptidase_like"/>
    <property type="match status" value="1"/>
</dbReference>